<gene>
    <name evidence="11" type="ORF">GOP47_0008795</name>
</gene>
<keyword evidence="6" id="KW-0799">Topoisomerase</keyword>
<comment type="caution">
    <text evidence="9">Lacks conserved residue(s) required for the propagation of feature annotation.</text>
</comment>
<keyword evidence="4" id="KW-0547">Nucleotide-binding</keyword>
<keyword evidence="7 9" id="KW-0238">DNA-binding</keyword>
<sequence length="108" mass="12159">MADLVRSIPSMVDGLKSGQRKILFCSFKRNFVSQAKVAQFSGYVSEHSAYHHGQFGIRSQGVKDHASGRYIFTCLSPITRYIFPKDDDILLGYLKEDGQQIELTLLVS</sequence>
<dbReference type="EC" id="5.6.2.2" evidence="3"/>
<name>A0A9D4UZN0_ADICA</name>
<dbReference type="PROSITE" id="PS52040">
    <property type="entry name" value="TOPO_IIA"/>
    <property type="match status" value="1"/>
</dbReference>
<dbReference type="PANTHER" id="PTHR10169:SF38">
    <property type="entry name" value="DNA TOPOISOMERASE 2"/>
    <property type="match status" value="1"/>
</dbReference>
<evidence type="ECO:0000256" key="3">
    <source>
        <dbReference type="ARBA" id="ARBA00012895"/>
    </source>
</evidence>
<evidence type="ECO:0000256" key="4">
    <source>
        <dbReference type="ARBA" id="ARBA00022741"/>
    </source>
</evidence>
<evidence type="ECO:0000256" key="1">
    <source>
        <dbReference type="ARBA" id="ARBA00000185"/>
    </source>
</evidence>
<dbReference type="EMBL" id="JABFUD020000008">
    <property type="protein sequence ID" value="KAI5076730.1"/>
    <property type="molecule type" value="Genomic_DNA"/>
</dbReference>
<dbReference type="GO" id="GO:0000819">
    <property type="term" value="P:sister chromatid segregation"/>
    <property type="evidence" value="ECO:0007669"/>
    <property type="project" value="TreeGrafter"/>
</dbReference>
<comment type="cofactor">
    <cofactor evidence="2">
        <name>Mg(2+)</name>
        <dbReference type="ChEBI" id="CHEBI:18420"/>
    </cofactor>
</comment>
<evidence type="ECO:0000256" key="7">
    <source>
        <dbReference type="ARBA" id="ARBA00023125"/>
    </source>
</evidence>
<dbReference type="OrthoDB" id="1733418at2759"/>
<dbReference type="AlphaFoldDB" id="A0A9D4UZN0"/>
<evidence type="ECO:0000256" key="8">
    <source>
        <dbReference type="ARBA" id="ARBA00023235"/>
    </source>
</evidence>
<reference evidence="11" key="1">
    <citation type="submission" date="2021-01" db="EMBL/GenBank/DDBJ databases">
        <title>Adiantum capillus-veneris genome.</title>
        <authorList>
            <person name="Fang Y."/>
            <person name="Liao Q."/>
        </authorList>
    </citation>
    <scope>NUCLEOTIDE SEQUENCE</scope>
    <source>
        <strain evidence="11">H3</strain>
        <tissue evidence="11">Leaf</tissue>
    </source>
</reference>
<dbReference type="Proteomes" id="UP000886520">
    <property type="component" value="Chromosome 8"/>
</dbReference>
<feature type="domain" description="Topo IIA-type catalytic" evidence="10">
    <location>
        <begin position="8"/>
        <end position="108"/>
    </location>
</feature>
<organism evidence="11 12">
    <name type="scientific">Adiantum capillus-veneris</name>
    <name type="common">Maidenhair fern</name>
    <dbReference type="NCBI Taxonomy" id="13818"/>
    <lineage>
        <taxon>Eukaryota</taxon>
        <taxon>Viridiplantae</taxon>
        <taxon>Streptophyta</taxon>
        <taxon>Embryophyta</taxon>
        <taxon>Tracheophyta</taxon>
        <taxon>Polypodiopsida</taxon>
        <taxon>Polypodiidae</taxon>
        <taxon>Polypodiales</taxon>
        <taxon>Pteridineae</taxon>
        <taxon>Pteridaceae</taxon>
        <taxon>Vittarioideae</taxon>
        <taxon>Adiantum</taxon>
    </lineage>
</organism>
<dbReference type="SUPFAM" id="SSF56719">
    <property type="entry name" value="Type II DNA topoisomerase"/>
    <property type="match status" value="1"/>
</dbReference>
<comment type="catalytic activity">
    <reaction evidence="1">
        <text>ATP-dependent breakage, passage and rejoining of double-stranded DNA.</text>
        <dbReference type="EC" id="5.6.2.2"/>
    </reaction>
</comment>
<dbReference type="GO" id="GO:0005634">
    <property type="term" value="C:nucleus"/>
    <property type="evidence" value="ECO:0007669"/>
    <property type="project" value="TreeGrafter"/>
</dbReference>
<evidence type="ECO:0000313" key="12">
    <source>
        <dbReference type="Proteomes" id="UP000886520"/>
    </source>
</evidence>
<dbReference type="GO" id="GO:0000712">
    <property type="term" value="P:resolution of meiotic recombination intermediates"/>
    <property type="evidence" value="ECO:0007669"/>
    <property type="project" value="TreeGrafter"/>
</dbReference>
<dbReference type="Gene3D" id="3.90.199.10">
    <property type="entry name" value="Topoisomerase II, domain 5"/>
    <property type="match status" value="2"/>
</dbReference>
<dbReference type="PRINTS" id="PR01158">
    <property type="entry name" value="TOPISMRASEII"/>
</dbReference>
<dbReference type="GO" id="GO:0003677">
    <property type="term" value="F:DNA binding"/>
    <property type="evidence" value="ECO:0007669"/>
    <property type="project" value="UniProtKB-UniRule"/>
</dbReference>
<dbReference type="InterPro" id="IPR050634">
    <property type="entry name" value="DNA_Topoisomerase_II"/>
</dbReference>
<evidence type="ECO:0000259" key="10">
    <source>
        <dbReference type="PROSITE" id="PS52040"/>
    </source>
</evidence>
<dbReference type="InterPro" id="IPR013760">
    <property type="entry name" value="Topo_IIA-like_dom_sf"/>
</dbReference>
<evidence type="ECO:0000256" key="6">
    <source>
        <dbReference type="ARBA" id="ARBA00023029"/>
    </source>
</evidence>
<evidence type="ECO:0000256" key="9">
    <source>
        <dbReference type="PROSITE-ProRule" id="PRU01384"/>
    </source>
</evidence>
<dbReference type="GO" id="GO:0003918">
    <property type="term" value="F:DNA topoisomerase type II (double strand cut, ATP-hydrolyzing) activity"/>
    <property type="evidence" value="ECO:0007669"/>
    <property type="project" value="UniProtKB-EC"/>
</dbReference>
<dbReference type="GO" id="GO:0005524">
    <property type="term" value="F:ATP binding"/>
    <property type="evidence" value="ECO:0007669"/>
    <property type="project" value="UniProtKB-KW"/>
</dbReference>
<dbReference type="GO" id="GO:0006265">
    <property type="term" value="P:DNA topological change"/>
    <property type="evidence" value="ECO:0007669"/>
    <property type="project" value="InterPro"/>
</dbReference>
<keyword evidence="8" id="KW-0413">Isomerase</keyword>
<dbReference type="InterPro" id="IPR001154">
    <property type="entry name" value="TopoII_euk"/>
</dbReference>
<dbReference type="PANTHER" id="PTHR10169">
    <property type="entry name" value="DNA TOPOISOMERASE/GYRASE"/>
    <property type="match status" value="1"/>
</dbReference>
<evidence type="ECO:0000256" key="5">
    <source>
        <dbReference type="ARBA" id="ARBA00022840"/>
    </source>
</evidence>
<dbReference type="InterPro" id="IPR002205">
    <property type="entry name" value="Topo_IIA_dom_A"/>
</dbReference>
<evidence type="ECO:0000256" key="2">
    <source>
        <dbReference type="ARBA" id="ARBA00001946"/>
    </source>
</evidence>
<proteinExistence type="predicted"/>
<keyword evidence="5" id="KW-0067">ATP-binding</keyword>
<protein>
    <recommendedName>
        <fullName evidence="3">DNA topoisomerase (ATP-hydrolyzing)</fullName>
        <ecNumber evidence="3">5.6.2.2</ecNumber>
    </recommendedName>
</protein>
<accession>A0A9D4UZN0</accession>
<dbReference type="Pfam" id="PF00521">
    <property type="entry name" value="DNA_topoisoIV"/>
    <property type="match status" value="1"/>
</dbReference>
<keyword evidence="12" id="KW-1185">Reference proteome</keyword>
<evidence type="ECO:0000313" key="11">
    <source>
        <dbReference type="EMBL" id="KAI5076730.1"/>
    </source>
</evidence>
<dbReference type="InterPro" id="IPR013758">
    <property type="entry name" value="Topo_IIA_A/C_ab"/>
</dbReference>
<comment type="caution">
    <text evidence="11">The sequence shown here is derived from an EMBL/GenBank/DDBJ whole genome shotgun (WGS) entry which is preliminary data.</text>
</comment>